<evidence type="ECO:0000259" key="2">
    <source>
        <dbReference type="PROSITE" id="PS50110"/>
    </source>
</evidence>
<organism evidence="3 4">
    <name type="scientific">Rhodoplanes serenus</name>
    <dbReference type="NCBI Taxonomy" id="200615"/>
    <lineage>
        <taxon>Bacteria</taxon>
        <taxon>Pseudomonadati</taxon>
        <taxon>Pseudomonadota</taxon>
        <taxon>Alphaproteobacteria</taxon>
        <taxon>Hyphomicrobiales</taxon>
        <taxon>Nitrobacteraceae</taxon>
        <taxon>Rhodoplanes</taxon>
    </lineage>
</organism>
<dbReference type="OrthoDB" id="7960151at2"/>
<reference evidence="4" key="1">
    <citation type="submission" date="2018-10" db="EMBL/GenBank/DDBJ databases">
        <authorList>
            <person name="Peiro R."/>
            <person name="Begona"/>
            <person name="Cbmso G."/>
            <person name="Lopez M."/>
            <person name="Gonzalez S."/>
            <person name="Sacristan E."/>
            <person name="Castillo E."/>
        </authorList>
    </citation>
    <scope>NUCLEOTIDE SEQUENCE [LARGE SCALE GENOMIC DNA]</scope>
</reference>
<protein>
    <recommendedName>
        <fullName evidence="2">Response regulatory domain-containing protein</fullName>
    </recommendedName>
</protein>
<evidence type="ECO:0000313" key="3">
    <source>
        <dbReference type="EMBL" id="VCU07268.1"/>
    </source>
</evidence>
<dbReference type="Gene3D" id="3.40.50.2300">
    <property type="match status" value="1"/>
</dbReference>
<dbReference type="SUPFAM" id="SSF52172">
    <property type="entry name" value="CheY-like"/>
    <property type="match status" value="1"/>
</dbReference>
<accession>A0A3S4DD19</accession>
<dbReference type="GO" id="GO:0000160">
    <property type="term" value="P:phosphorelay signal transduction system"/>
    <property type="evidence" value="ECO:0007669"/>
    <property type="project" value="InterPro"/>
</dbReference>
<sequence>MLPPSSPLQPTPIPSPWRRGMLVLDDEAAVRRTICAIADRAGWAAITATSFVDAETLLGVENFGSIVTDITIAHAPVEDFLRTLAEIGYTAPVLLTGAGDASRLGAVADFAYDLGLNTCFPIAKPLALATLASRLARIDSRIERGFAGCCFRDCHWRKVPLPPAA</sequence>
<comment type="caution">
    <text evidence="3">The sequence shown here is derived from an EMBL/GenBank/DDBJ whole genome shotgun (WGS) entry which is preliminary data.</text>
</comment>
<gene>
    <name evidence="3" type="ORF">RHODGE_RHODGE_00553</name>
</gene>
<evidence type="ECO:0000256" key="1">
    <source>
        <dbReference type="PROSITE-ProRule" id="PRU00169"/>
    </source>
</evidence>
<dbReference type="InterPro" id="IPR011006">
    <property type="entry name" value="CheY-like_superfamily"/>
</dbReference>
<keyword evidence="1" id="KW-0597">Phosphoprotein</keyword>
<feature type="domain" description="Response regulatory" evidence="2">
    <location>
        <begin position="20"/>
        <end position="139"/>
    </location>
</feature>
<dbReference type="PROSITE" id="PS50110">
    <property type="entry name" value="RESPONSE_REGULATORY"/>
    <property type="match status" value="1"/>
</dbReference>
<dbReference type="AlphaFoldDB" id="A0A3S4DD19"/>
<dbReference type="InterPro" id="IPR001789">
    <property type="entry name" value="Sig_transdc_resp-reg_receiver"/>
</dbReference>
<evidence type="ECO:0000313" key="4">
    <source>
        <dbReference type="Proteomes" id="UP000289200"/>
    </source>
</evidence>
<feature type="modified residue" description="4-aspartylphosphate" evidence="1">
    <location>
        <position position="69"/>
    </location>
</feature>
<name>A0A3S4DD19_9BRAD</name>
<dbReference type="Proteomes" id="UP000289200">
    <property type="component" value="Unassembled WGS sequence"/>
</dbReference>
<dbReference type="EMBL" id="UWOC01000033">
    <property type="protein sequence ID" value="VCU07268.1"/>
    <property type="molecule type" value="Genomic_DNA"/>
</dbReference>
<keyword evidence="4" id="KW-1185">Reference proteome</keyword>
<dbReference type="RefSeq" id="WP_129607666.1">
    <property type="nucleotide sequence ID" value="NZ_NPEW01000086.1"/>
</dbReference>
<proteinExistence type="predicted"/>